<evidence type="ECO:0000313" key="1">
    <source>
        <dbReference type="EMBL" id="RRT62669.1"/>
    </source>
</evidence>
<organism evidence="1 2">
    <name type="scientific">Ensete ventricosum</name>
    <name type="common">Abyssinian banana</name>
    <name type="synonym">Musa ensete</name>
    <dbReference type="NCBI Taxonomy" id="4639"/>
    <lineage>
        <taxon>Eukaryota</taxon>
        <taxon>Viridiplantae</taxon>
        <taxon>Streptophyta</taxon>
        <taxon>Embryophyta</taxon>
        <taxon>Tracheophyta</taxon>
        <taxon>Spermatophyta</taxon>
        <taxon>Magnoliopsida</taxon>
        <taxon>Liliopsida</taxon>
        <taxon>Zingiberales</taxon>
        <taxon>Musaceae</taxon>
        <taxon>Ensete</taxon>
    </lineage>
</organism>
<dbReference type="AlphaFoldDB" id="A0A426ZFC3"/>
<feature type="non-terminal residue" evidence="1">
    <location>
        <position position="1"/>
    </location>
</feature>
<sequence length="73" mass="8073">LFHFAYGRAVLLPLFRRQPRIAGRCTSIIRCVEPSPSVSESLVLILDGVQNLVALIGSVGRKMLAVADFYWLA</sequence>
<gene>
    <name evidence="1" type="ORF">B296_00003363</name>
</gene>
<name>A0A426ZFC3_ENSVE</name>
<accession>A0A426ZFC3</accession>
<evidence type="ECO:0000313" key="2">
    <source>
        <dbReference type="Proteomes" id="UP000287651"/>
    </source>
</evidence>
<proteinExistence type="predicted"/>
<dbReference type="Proteomes" id="UP000287651">
    <property type="component" value="Unassembled WGS sequence"/>
</dbReference>
<dbReference type="EMBL" id="AMZH03006901">
    <property type="protein sequence ID" value="RRT62669.1"/>
    <property type="molecule type" value="Genomic_DNA"/>
</dbReference>
<protein>
    <submittedName>
        <fullName evidence="1">Uncharacterized protein</fullName>
    </submittedName>
</protein>
<reference evidence="1 2" key="1">
    <citation type="journal article" date="2014" name="Agronomy (Basel)">
        <title>A Draft Genome Sequence for Ensete ventricosum, the Drought-Tolerant Tree Against Hunger.</title>
        <authorList>
            <person name="Harrison J."/>
            <person name="Moore K.A."/>
            <person name="Paszkiewicz K."/>
            <person name="Jones T."/>
            <person name="Grant M."/>
            <person name="Ambacheew D."/>
            <person name="Muzemil S."/>
            <person name="Studholme D.J."/>
        </authorList>
    </citation>
    <scope>NUCLEOTIDE SEQUENCE [LARGE SCALE GENOMIC DNA]</scope>
</reference>
<comment type="caution">
    <text evidence="1">The sequence shown here is derived from an EMBL/GenBank/DDBJ whole genome shotgun (WGS) entry which is preliminary data.</text>
</comment>